<name>A0A0E9QA04_ANGAN</name>
<reference evidence="1" key="2">
    <citation type="journal article" date="2015" name="Fish Shellfish Immunol.">
        <title>Early steps in the European eel (Anguilla anguilla)-Vibrio vulnificus interaction in the gills: Role of the RtxA13 toxin.</title>
        <authorList>
            <person name="Callol A."/>
            <person name="Pajuelo D."/>
            <person name="Ebbesson L."/>
            <person name="Teles M."/>
            <person name="MacKenzie S."/>
            <person name="Amaro C."/>
        </authorList>
    </citation>
    <scope>NUCLEOTIDE SEQUENCE</scope>
</reference>
<accession>A0A0E9QA04</accession>
<reference evidence="1" key="1">
    <citation type="submission" date="2014-11" db="EMBL/GenBank/DDBJ databases">
        <authorList>
            <person name="Amaro Gonzalez C."/>
        </authorList>
    </citation>
    <scope>NUCLEOTIDE SEQUENCE</scope>
</reference>
<protein>
    <submittedName>
        <fullName evidence="1">Uncharacterized protein</fullName>
    </submittedName>
</protein>
<sequence length="56" mass="6357">MATTVLTFQFACERDTQFAHYTNCPALCVLLKLSLTDLFSNLSGKIHMYFVTNSYS</sequence>
<dbReference type="EMBL" id="GBXM01094983">
    <property type="protein sequence ID" value="JAH13594.1"/>
    <property type="molecule type" value="Transcribed_RNA"/>
</dbReference>
<evidence type="ECO:0000313" key="1">
    <source>
        <dbReference type="EMBL" id="JAH13594.1"/>
    </source>
</evidence>
<proteinExistence type="predicted"/>
<organism evidence="1">
    <name type="scientific">Anguilla anguilla</name>
    <name type="common">European freshwater eel</name>
    <name type="synonym">Muraena anguilla</name>
    <dbReference type="NCBI Taxonomy" id="7936"/>
    <lineage>
        <taxon>Eukaryota</taxon>
        <taxon>Metazoa</taxon>
        <taxon>Chordata</taxon>
        <taxon>Craniata</taxon>
        <taxon>Vertebrata</taxon>
        <taxon>Euteleostomi</taxon>
        <taxon>Actinopterygii</taxon>
        <taxon>Neopterygii</taxon>
        <taxon>Teleostei</taxon>
        <taxon>Anguilliformes</taxon>
        <taxon>Anguillidae</taxon>
        <taxon>Anguilla</taxon>
    </lineage>
</organism>
<dbReference type="AlphaFoldDB" id="A0A0E9QA04"/>